<proteinExistence type="inferred from homology"/>
<dbReference type="GO" id="GO:0016987">
    <property type="term" value="F:sigma factor activity"/>
    <property type="evidence" value="ECO:0007669"/>
    <property type="project" value="UniProtKB-KW"/>
</dbReference>
<evidence type="ECO:0000256" key="4">
    <source>
        <dbReference type="ARBA" id="ARBA00023163"/>
    </source>
</evidence>
<dbReference type="SUPFAM" id="SSF88946">
    <property type="entry name" value="Sigma2 domain of RNA polymerase sigma factors"/>
    <property type="match status" value="1"/>
</dbReference>
<comment type="similarity">
    <text evidence="1">Belongs to the sigma-70 factor family. ECF subfamily.</text>
</comment>
<dbReference type="RefSeq" id="WP_027099404.1">
    <property type="nucleotide sequence ID" value="NZ_JADNCG010000002.1"/>
</dbReference>
<dbReference type="InterPro" id="IPR013324">
    <property type="entry name" value="RNA_pol_sigma_r3/r4-like"/>
</dbReference>
<dbReference type="InterPro" id="IPR013249">
    <property type="entry name" value="RNA_pol_sigma70_r4_t2"/>
</dbReference>
<dbReference type="PANTHER" id="PTHR43133">
    <property type="entry name" value="RNA POLYMERASE ECF-TYPE SIGMA FACTO"/>
    <property type="match status" value="1"/>
</dbReference>
<dbReference type="AlphaFoldDB" id="A0A174WC12"/>
<evidence type="ECO:0000256" key="2">
    <source>
        <dbReference type="ARBA" id="ARBA00023015"/>
    </source>
</evidence>
<keyword evidence="8" id="KW-1185">Reference proteome</keyword>
<sequence>MSEVSSEEILVSVYNETYEDIFKYILSKCRNIDDVGDLVQNTYLKFYRALSNKNIKDYKKYLIRIARNEVYRHYGILKLSQNFIPVFSSESEEEFLNLKTDLKVEHNYDEKLLCDSIWKYLKDKDSLTLKIFILYFSKDLKIKDIANILKVNESTVKNRLYRTMKEINKEFNL</sequence>
<keyword evidence="2" id="KW-0805">Transcription regulation</keyword>
<dbReference type="Pfam" id="PF08281">
    <property type="entry name" value="Sigma70_r4_2"/>
    <property type="match status" value="1"/>
</dbReference>
<evidence type="ECO:0000259" key="5">
    <source>
        <dbReference type="Pfam" id="PF04542"/>
    </source>
</evidence>
<evidence type="ECO:0000256" key="1">
    <source>
        <dbReference type="ARBA" id="ARBA00010641"/>
    </source>
</evidence>
<name>A0A174WC12_9CLOT</name>
<reference evidence="7 8" key="1">
    <citation type="submission" date="2016-06" db="EMBL/GenBank/DDBJ databases">
        <authorList>
            <person name="Kjaerup R.B."/>
            <person name="Dalgaard T.S."/>
            <person name="Juul-Madsen H.R."/>
        </authorList>
    </citation>
    <scope>NUCLEOTIDE SEQUENCE [LARGE SCALE GENOMIC DNA]</scope>
    <source>
        <strain evidence="7 8">373-A1</strain>
    </source>
</reference>
<organism evidence="7 8">
    <name type="scientific">Clostridium paraputrificum</name>
    <dbReference type="NCBI Taxonomy" id="29363"/>
    <lineage>
        <taxon>Bacteria</taxon>
        <taxon>Bacillati</taxon>
        <taxon>Bacillota</taxon>
        <taxon>Clostridia</taxon>
        <taxon>Eubacteriales</taxon>
        <taxon>Clostridiaceae</taxon>
        <taxon>Clostridium</taxon>
    </lineage>
</organism>
<dbReference type="Gene3D" id="1.10.10.10">
    <property type="entry name" value="Winged helix-like DNA-binding domain superfamily/Winged helix DNA-binding domain"/>
    <property type="match status" value="1"/>
</dbReference>
<feature type="domain" description="RNA polymerase sigma factor 70 region 4 type 2" evidence="6">
    <location>
        <begin position="130"/>
        <end position="166"/>
    </location>
</feature>
<protein>
    <submittedName>
        <fullName evidence="7">RNA polymerase subunit sigma</fullName>
    </submittedName>
</protein>
<gene>
    <name evidence="7" type="ORF">CP373A1_00465</name>
</gene>
<dbReference type="InterPro" id="IPR013325">
    <property type="entry name" value="RNA_pol_sigma_r2"/>
</dbReference>
<dbReference type="SUPFAM" id="SSF88659">
    <property type="entry name" value="Sigma3 and sigma4 domains of RNA polymerase sigma factors"/>
    <property type="match status" value="1"/>
</dbReference>
<dbReference type="InterPro" id="IPR007627">
    <property type="entry name" value="RNA_pol_sigma70_r2"/>
</dbReference>
<dbReference type="GO" id="GO:0003677">
    <property type="term" value="F:DNA binding"/>
    <property type="evidence" value="ECO:0007669"/>
    <property type="project" value="InterPro"/>
</dbReference>
<dbReference type="Gene3D" id="1.10.1740.10">
    <property type="match status" value="1"/>
</dbReference>
<dbReference type="NCBIfam" id="TIGR02937">
    <property type="entry name" value="sigma70-ECF"/>
    <property type="match status" value="1"/>
</dbReference>
<dbReference type="InterPro" id="IPR039425">
    <property type="entry name" value="RNA_pol_sigma-70-like"/>
</dbReference>
<dbReference type="Proteomes" id="UP000092714">
    <property type="component" value="Unassembled WGS sequence"/>
</dbReference>
<dbReference type="OrthoDB" id="1904308at2"/>
<dbReference type="EMBL" id="MAPZ01000009">
    <property type="protein sequence ID" value="OBY12450.1"/>
    <property type="molecule type" value="Genomic_DNA"/>
</dbReference>
<dbReference type="GO" id="GO:0006352">
    <property type="term" value="P:DNA-templated transcription initiation"/>
    <property type="evidence" value="ECO:0007669"/>
    <property type="project" value="InterPro"/>
</dbReference>
<dbReference type="eggNOG" id="COG1595">
    <property type="taxonomic scope" value="Bacteria"/>
</dbReference>
<keyword evidence="3" id="KW-0731">Sigma factor</keyword>
<evidence type="ECO:0000259" key="6">
    <source>
        <dbReference type="Pfam" id="PF08281"/>
    </source>
</evidence>
<accession>A0A174WC12</accession>
<dbReference type="PANTHER" id="PTHR43133:SF51">
    <property type="entry name" value="RNA POLYMERASE SIGMA FACTOR"/>
    <property type="match status" value="1"/>
</dbReference>
<comment type="caution">
    <text evidence="7">The sequence shown here is derived from an EMBL/GenBank/DDBJ whole genome shotgun (WGS) entry which is preliminary data.</text>
</comment>
<keyword evidence="4" id="KW-0804">Transcription</keyword>
<evidence type="ECO:0000256" key="3">
    <source>
        <dbReference type="ARBA" id="ARBA00023082"/>
    </source>
</evidence>
<evidence type="ECO:0000313" key="7">
    <source>
        <dbReference type="EMBL" id="OBY12450.1"/>
    </source>
</evidence>
<feature type="domain" description="RNA polymerase sigma-70 region 2" evidence="5">
    <location>
        <begin position="14"/>
        <end position="74"/>
    </location>
</feature>
<evidence type="ECO:0000313" key="8">
    <source>
        <dbReference type="Proteomes" id="UP000092714"/>
    </source>
</evidence>
<dbReference type="InterPro" id="IPR036388">
    <property type="entry name" value="WH-like_DNA-bd_sf"/>
</dbReference>
<dbReference type="InterPro" id="IPR014284">
    <property type="entry name" value="RNA_pol_sigma-70_dom"/>
</dbReference>
<dbReference type="Pfam" id="PF04542">
    <property type="entry name" value="Sigma70_r2"/>
    <property type="match status" value="1"/>
</dbReference>